<accession>A0A087B583</accession>
<gene>
    <name evidence="1" type="ORF">BCUN_0690</name>
</gene>
<dbReference type="eggNOG" id="COG2954">
    <property type="taxonomic scope" value="Bacteria"/>
</dbReference>
<dbReference type="PANTHER" id="PTHR40114:SF1">
    <property type="entry name" value="SLR0698 PROTEIN"/>
    <property type="match status" value="1"/>
</dbReference>
<dbReference type="AlphaFoldDB" id="A0A087B583"/>
<dbReference type="Proteomes" id="UP000029067">
    <property type="component" value="Unassembled WGS sequence"/>
</dbReference>
<reference evidence="1 2" key="1">
    <citation type="submission" date="2014-03" db="EMBL/GenBank/DDBJ databases">
        <title>Genomics of Bifidobacteria.</title>
        <authorList>
            <person name="Ventura M."/>
            <person name="Milani C."/>
            <person name="Lugli G.A."/>
        </authorList>
    </citation>
    <scope>NUCLEOTIDE SEQUENCE [LARGE SCALE GENOMIC DNA]</scope>
    <source>
        <strain evidence="1 2">LMG 10738</strain>
    </source>
</reference>
<keyword evidence="2" id="KW-1185">Reference proteome</keyword>
<evidence type="ECO:0000313" key="2">
    <source>
        <dbReference type="Proteomes" id="UP000029067"/>
    </source>
</evidence>
<dbReference type="Gene3D" id="2.40.320.10">
    <property type="entry name" value="Hypothetical Protein Pfu-838710-001"/>
    <property type="match status" value="1"/>
</dbReference>
<dbReference type="SUPFAM" id="SSF55154">
    <property type="entry name" value="CYTH-like phosphatases"/>
    <property type="match status" value="1"/>
</dbReference>
<dbReference type="InterPro" id="IPR033469">
    <property type="entry name" value="CYTH-like_dom_sf"/>
</dbReference>
<proteinExistence type="predicted"/>
<protein>
    <submittedName>
        <fullName evidence="1">Adenylate cyclase</fullName>
    </submittedName>
</protein>
<dbReference type="STRING" id="1688.BCUN_0690"/>
<comment type="caution">
    <text evidence="1">The sequence shown here is derived from an EMBL/GenBank/DDBJ whole genome shotgun (WGS) entry which is preliminary data.</text>
</comment>
<sequence>MGTRLGRMDFAARVMDAPAGDFQYERRFFCRAMPDDLKDEPTALMVQGYFVHEDNYALRVRLRSDTLNVPMTPGLDPLDVLRRHRDGFRVATVTAKGPSVGGTRYEAEREIDTRIGAELLLRCRDVVVKNRTTAWISEDWWNVDVFGGANAPLVIAEALRGTPVTNLVIPRFCVTEVTDEPRFSNDELSWRPFGGWADGYERELREHGPRFQELFGRNTMEA</sequence>
<organism evidence="1 2">
    <name type="scientific">Bifidobacterium cuniculi</name>
    <dbReference type="NCBI Taxonomy" id="1688"/>
    <lineage>
        <taxon>Bacteria</taxon>
        <taxon>Bacillati</taxon>
        <taxon>Actinomycetota</taxon>
        <taxon>Actinomycetes</taxon>
        <taxon>Bifidobacteriales</taxon>
        <taxon>Bifidobacteriaceae</taxon>
        <taxon>Bifidobacterium</taxon>
    </lineage>
</organism>
<name>A0A087B583_9BIFI</name>
<evidence type="ECO:0000313" key="1">
    <source>
        <dbReference type="EMBL" id="KFI66183.1"/>
    </source>
</evidence>
<dbReference type="PANTHER" id="PTHR40114">
    <property type="entry name" value="SLR0698 PROTEIN"/>
    <property type="match status" value="1"/>
</dbReference>
<dbReference type="EMBL" id="JGYV01000001">
    <property type="protein sequence ID" value="KFI66183.1"/>
    <property type="molecule type" value="Genomic_DNA"/>
</dbReference>
<dbReference type="InterPro" id="IPR012042">
    <property type="entry name" value="NeuTTM/CthTTM-like"/>
</dbReference>